<proteinExistence type="predicted"/>
<evidence type="ECO:0000256" key="1">
    <source>
        <dbReference type="SAM" id="MobiDB-lite"/>
    </source>
</evidence>
<reference evidence="2 3" key="1">
    <citation type="submission" date="2023-07" db="EMBL/GenBank/DDBJ databases">
        <authorList>
            <person name="Girao M."/>
            <person name="Carvalho M.F."/>
        </authorList>
    </citation>
    <scope>NUCLEOTIDE SEQUENCE [LARGE SCALE GENOMIC DNA]</scope>
    <source>
        <strain evidence="2 3">YIM65754</strain>
    </source>
</reference>
<dbReference type="EMBL" id="JAUTXY010000021">
    <property type="protein sequence ID" value="MEE2061693.1"/>
    <property type="molecule type" value="Genomic_DNA"/>
</dbReference>
<dbReference type="Proteomes" id="UP001336020">
    <property type="component" value="Unassembled WGS sequence"/>
</dbReference>
<evidence type="ECO:0000313" key="3">
    <source>
        <dbReference type="Proteomes" id="UP001336020"/>
    </source>
</evidence>
<protein>
    <recommendedName>
        <fullName evidence="4">Centromere-binding protein ParB C-terminal domain-containing protein</fullName>
    </recommendedName>
</protein>
<keyword evidence="3" id="KW-1185">Reference proteome</keyword>
<organism evidence="2 3">
    <name type="scientific">Rhodococcus artemisiae</name>
    <dbReference type="NCBI Taxonomy" id="714159"/>
    <lineage>
        <taxon>Bacteria</taxon>
        <taxon>Bacillati</taxon>
        <taxon>Actinomycetota</taxon>
        <taxon>Actinomycetes</taxon>
        <taxon>Mycobacteriales</taxon>
        <taxon>Nocardiaceae</taxon>
        <taxon>Rhodococcus</taxon>
    </lineage>
</organism>
<evidence type="ECO:0000313" key="2">
    <source>
        <dbReference type="EMBL" id="MEE2061693.1"/>
    </source>
</evidence>
<feature type="region of interest" description="Disordered" evidence="1">
    <location>
        <begin position="1"/>
        <end position="27"/>
    </location>
</feature>
<feature type="compositionally biased region" description="Basic residues" evidence="1">
    <location>
        <begin position="96"/>
        <end position="106"/>
    </location>
</feature>
<evidence type="ECO:0008006" key="4">
    <source>
        <dbReference type="Google" id="ProtNLM"/>
    </source>
</evidence>
<comment type="caution">
    <text evidence="2">The sequence shown here is derived from an EMBL/GenBank/DDBJ whole genome shotgun (WGS) entry which is preliminary data.</text>
</comment>
<name>A0ABU7LJE7_9NOCA</name>
<feature type="region of interest" description="Disordered" evidence="1">
    <location>
        <begin position="84"/>
        <end position="106"/>
    </location>
</feature>
<dbReference type="RefSeq" id="WP_330136841.1">
    <property type="nucleotide sequence ID" value="NZ_JAUTXY010000021.1"/>
</dbReference>
<gene>
    <name evidence="2" type="ORF">Q7514_29640</name>
</gene>
<dbReference type="Gene3D" id="6.10.180.30">
    <property type="match status" value="1"/>
</dbReference>
<sequence length="106" mass="11988">MSEIRSMFDADEPDEDTPAARTPKKVVQQPSLVRRTFTLAESVIDAATNAQKTLRGAYPGSHRSINSYIEEAIAEYTANLQREYNDGQPFPDVEKIRRRKAKDSDD</sequence>
<accession>A0ABU7LJE7</accession>